<evidence type="ECO:0000259" key="1">
    <source>
        <dbReference type="PROSITE" id="PS51725"/>
    </source>
</evidence>
<evidence type="ECO:0000313" key="3">
    <source>
        <dbReference type="Proteomes" id="UP000031408"/>
    </source>
</evidence>
<dbReference type="InterPro" id="IPR007138">
    <property type="entry name" value="ABM_dom"/>
</dbReference>
<keyword evidence="3" id="KW-1185">Reference proteome</keyword>
<dbReference type="Proteomes" id="UP000031408">
    <property type="component" value="Unassembled WGS sequence"/>
</dbReference>
<dbReference type="InterPro" id="IPR050744">
    <property type="entry name" value="AI-2_Isomerase_LsrG"/>
</dbReference>
<dbReference type="EMBL" id="JSVC01000003">
    <property type="protein sequence ID" value="KIC95955.1"/>
    <property type="molecule type" value="Genomic_DNA"/>
</dbReference>
<name>A0A0C1IP20_9BACT</name>
<dbReference type="AlphaFoldDB" id="A0A0C1IP20"/>
<protein>
    <recommendedName>
        <fullName evidence="1">ABM domain-containing protein</fullName>
    </recommendedName>
</protein>
<dbReference type="InterPro" id="IPR011008">
    <property type="entry name" value="Dimeric_a/b-barrel"/>
</dbReference>
<gene>
    <name evidence="2" type="ORF">OI18_03485</name>
</gene>
<sequence>MSPCSFIVHFKFYVVKKEYPDFGRILRFSVDQNAHAAFKPAVSNYLKNVRHAEGNIIAESYTDKQNSNNIWIIERWEDRNLAGQYAPGLPVSAAEIISLTDLSPLSKQAWQKDGLTGDAVTMMLFIHAMDGKAVSLKELFSTAMPVFRNSSGILLYQFSQLEGNQDRFVTFEKFRDEKAFREHLDFPVSGPIMQFLQASIQDPPFEKNFFELSKFAS</sequence>
<dbReference type="Gene3D" id="3.30.70.100">
    <property type="match status" value="1"/>
</dbReference>
<dbReference type="PROSITE" id="PS51725">
    <property type="entry name" value="ABM"/>
    <property type="match status" value="1"/>
</dbReference>
<feature type="domain" description="ABM" evidence="1">
    <location>
        <begin position="120"/>
        <end position="209"/>
    </location>
</feature>
<accession>A0A0C1IP20</accession>
<dbReference type="Pfam" id="PF03992">
    <property type="entry name" value="ABM"/>
    <property type="match status" value="2"/>
</dbReference>
<comment type="caution">
    <text evidence="2">The sequence shown here is derived from an EMBL/GenBank/DDBJ whole genome shotgun (WGS) entry which is preliminary data.</text>
</comment>
<dbReference type="GO" id="GO:0003824">
    <property type="term" value="F:catalytic activity"/>
    <property type="evidence" value="ECO:0007669"/>
    <property type="project" value="TreeGrafter"/>
</dbReference>
<organism evidence="2 3">
    <name type="scientific">Flavihumibacter solisilvae</name>
    <dbReference type="NCBI Taxonomy" id="1349421"/>
    <lineage>
        <taxon>Bacteria</taxon>
        <taxon>Pseudomonadati</taxon>
        <taxon>Bacteroidota</taxon>
        <taxon>Chitinophagia</taxon>
        <taxon>Chitinophagales</taxon>
        <taxon>Chitinophagaceae</taxon>
        <taxon>Flavihumibacter</taxon>
    </lineage>
</organism>
<proteinExistence type="predicted"/>
<evidence type="ECO:0000313" key="2">
    <source>
        <dbReference type="EMBL" id="KIC95955.1"/>
    </source>
</evidence>
<dbReference type="PANTHER" id="PTHR33336:SF15">
    <property type="entry name" value="ABM DOMAIN-CONTAINING PROTEIN"/>
    <property type="match status" value="1"/>
</dbReference>
<reference evidence="2 3" key="1">
    <citation type="submission" date="2014-11" db="EMBL/GenBank/DDBJ databases">
        <title>Genome sequence of Flavihumibacter solisilvae 3-3.</title>
        <authorList>
            <person name="Zhou G."/>
            <person name="Li M."/>
            <person name="Wang G."/>
        </authorList>
    </citation>
    <scope>NUCLEOTIDE SEQUENCE [LARGE SCALE GENOMIC DNA]</scope>
    <source>
        <strain evidence="2 3">3-3</strain>
    </source>
</reference>
<dbReference type="SUPFAM" id="SSF54909">
    <property type="entry name" value="Dimeric alpha+beta barrel"/>
    <property type="match status" value="2"/>
</dbReference>
<dbReference type="STRING" id="1349421.OI18_03485"/>
<dbReference type="PANTHER" id="PTHR33336">
    <property type="entry name" value="QUINOL MONOOXYGENASE YGIN-RELATED"/>
    <property type="match status" value="1"/>
</dbReference>